<reference evidence="2" key="2">
    <citation type="submission" date="2009-03" db="EMBL/GenBank/DDBJ databases">
        <title>Acquired DNA containing D-alanine,D-serine operons in vancomycin resistant Enterococcus faecalis.</title>
        <authorList>
            <person name="Boyd D.A."/>
            <person name="Mulvey M.R."/>
        </authorList>
    </citation>
    <scope>NUCLEOTIDE SEQUENCE</scope>
    <source>
        <strain evidence="2">N00-0410</strain>
    </source>
</reference>
<sequence length="71" mass="8190">MTHIKLGVLKMSLKKLYLECQSGDMLALEILVLRFHPLLVKVSIKYGTFDEDCYQECAIAVIKSIDKFQIR</sequence>
<name>Q93A47_ENTFL</name>
<protein>
    <submittedName>
        <fullName evidence="2">VE35</fullName>
    </submittedName>
</protein>
<feature type="domain" description="Helix-turn-helix conjugative transposon-like" evidence="1">
    <location>
        <begin position="20"/>
        <end position="69"/>
    </location>
</feature>
<reference evidence="2" key="1">
    <citation type="journal article" date="2002" name="Antimicrob. Agents Chemother.">
        <title>Molecular characterization of the vanE gene cluster in vancomycin-resistant Enterococcus faecalis N00-410 isolated in Canada.</title>
        <authorList>
            <person name="Boyd D.A."/>
            <person name="Cabral T."/>
            <person name="Van Caeseele P."/>
            <person name="Wylie J."/>
            <person name="Mulvey M.R."/>
        </authorList>
    </citation>
    <scope>NUCLEOTIDE SEQUENCE</scope>
    <source>
        <strain evidence="2">N00-0410</strain>
    </source>
</reference>
<dbReference type="EMBL" id="FJ872411">
    <property type="protein sequence ID" value="AAL27441.1"/>
    <property type="molecule type" value="Genomic_DNA"/>
</dbReference>
<dbReference type="Pfam" id="PF12645">
    <property type="entry name" value="HTH_16"/>
    <property type="match status" value="1"/>
</dbReference>
<accession>Q93A47</accession>
<dbReference type="AlphaFoldDB" id="Q93A47"/>
<evidence type="ECO:0000313" key="2">
    <source>
        <dbReference type="EMBL" id="AAL27441.1"/>
    </source>
</evidence>
<dbReference type="SUPFAM" id="SSF88946">
    <property type="entry name" value="Sigma2 domain of RNA polymerase sigma factors"/>
    <property type="match status" value="1"/>
</dbReference>
<dbReference type="InterPro" id="IPR024760">
    <property type="entry name" value="HTH_dom_conjug_TS-like"/>
</dbReference>
<dbReference type="InterPro" id="IPR013325">
    <property type="entry name" value="RNA_pol_sigma_r2"/>
</dbReference>
<proteinExistence type="predicted"/>
<organism evidence="2">
    <name type="scientific">Enterococcus faecalis</name>
    <name type="common">Streptococcus faecalis</name>
    <dbReference type="NCBI Taxonomy" id="1351"/>
    <lineage>
        <taxon>Bacteria</taxon>
        <taxon>Bacillati</taxon>
        <taxon>Bacillota</taxon>
        <taxon>Bacilli</taxon>
        <taxon>Lactobacillales</taxon>
        <taxon>Enterococcaceae</taxon>
        <taxon>Enterococcus</taxon>
    </lineage>
</organism>
<dbReference type="GO" id="GO:0006352">
    <property type="term" value="P:DNA-templated transcription initiation"/>
    <property type="evidence" value="ECO:0007669"/>
    <property type="project" value="InterPro"/>
</dbReference>
<dbReference type="GO" id="GO:0003700">
    <property type="term" value="F:DNA-binding transcription factor activity"/>
    <property type="evidence" value="ECO:0007669"/>
    <property type="project" value="InterPro"/>
</dbReference>
<evidence type="ECO:0000259" key="1">
    <source>
        <dbReference type="Pfam" id="PF12645"/>
    </source>
</evidence>